<dbReference type="SUPFAM" id="SSF49498">
    <property type="entry name" value="alpha-Amylase inhibitor tendamistat"/>
    <property type="match status" value="1"/>
</dbReference>
<evidence type="ECO:0000313" key="6">
    <source>
        <dbReference type="Proteomes" id="UP001231701"/>
    </source>
</evidence>
<dbReference type="AlphaFoldDB" id="A0AAX3ZN67"/>
<evidence type="ECO:0000256" key="2">
    <source>
        <dbReference type="ARBA" id="ARBA00023157"/>
    </source>
</evidence>
<reference evidence="5" key="1">
    <citation type="submission" date="2023-03" db="EMBL/GenBank/DDBJ databases">
        <title>Borrelidin-producing and root-colonizing Streptomyces rochei is a potent biopesticide for soil-borne oomycete-caused plant diseases.</title>
        <authorList>
            <person name="Zhou D."/>
            <person name="Wang X."/>
            <person name="Navarro-Munoz J.C."/>
            <person name="Li W."/>
            <person name="Li J."/>
            <person name="Jiu M."/>
            <person name="Deng S."/>
            <person name="Ye Y."/>
            <person name="Daly P."/>
            <person name="Wei L."/>
        </authorList>
    </citation>
    <scope>NUCLEOTIDE SEQUENCE</scope>
    <source>
        <strain evidence="5">JK1</strain>
    </source>
</reference>
<protein>
    <recommendedName>
        <fullName evidence="8">Alpha-amylase</fullName>
    </recommendedName>
</protein>
<dbReference type="InterPro" id="IPR000833">
    <property type="entry name" value="A-amylase_inhib"/>
</dbReference>
<dbReference type="RefSeq" id="WP_107053340.1">
    <property type="nucleotide sequence ID" value="NZ_CP121271.1"/>
</dbReference>
<keyword evidence="1" id="KW-0022">Alpha-amylase inhibitor</keyword>
<evidence type="ECO:0008006" key="8">
    <source>
        <dbReference type="Google" id="ProtNLM"/>
    </source>
</evidence>
<keyword evidence="7" id="KW-1185">Reference proteome</keyword>
<evidence type="ECO:0000313" key="7">
    <source>
        <dbReference type="Proteomes" id="UP001605990"/>
    </source>
</evidence>
<evidence type="ECO:0000256" key="3">
    <source>
        <dbReference type="SAM" id="SignalP"/>
    </source>
</evidence>
<sequence>MRSRKSLVGSLVAATVLSAGMGVTAAAPAQAAGKARPVPSCVKTATFNQPSVYTVQVRNTCKGAMKVKVQMKYGTDHPCTTIAKGKTVHFNSKGIKVYKATVRC</sequence>
<organism evidence="5 6">
    <name type="scientific">Streptomyces rochei</name>
    <name type="common">Streptomyces parvullus</name>
    <dbReference type="NCBI Taxonomy" id="1928"/>
    <lineage>
        <taxon>Bacteria</taxon>
        <taxon>Bacillati</taxon>
        <taxon>Actinomycetota</taxon>
        <taxon>Actinomycetes</taxon>
        <taxon>Kitasatosporales</taxon>
        <taxon>Streptomycetaceae</taxon>
        <taxon>Streptomyces</taxon>
        <taxon>Streptomyces rochei group</taxon>
    </lineage>
</organism>
<dbReference type="Gene3D" id="2.60.40.20">
    <property type="entry name" value="Alpha-amylase inhibitor"/>
    <property type="match status" value="1"/>
</dbReference>
<feature type="chain" id="PRO_5043971277" description="Alpha-amylase" evidence="3">
    <location>
        <begin position="26"/>
        <end position="104"/>
    </location>
</feature>
<dbReference type="Proteomes" id="UP001605990">
    <property type="component" value="Unassembled WGS sequence"/>
</dbReference>
<name>A0AAX3ZN67_STRRO</name>
<dbReference type="InterPro" id="IPR036379">
    <property type="entry name" value="A-amylase_inhib_sf"/>
</dbReference>
<evidence type="ECO:0000313" key="4">
    <source>
        <dbReference type="EMBL" id="MFG6296787.1"/>
    </source>
</evidence>
<dbReference type="Pfam" id="PF01356">
    <property type="entry name" value="A_amylase_inhib"/>
    <property type="match status" value="1"/>
</dbReference>
<evidence type="ECO:0000256" key="1">
    <source>
        <dbReference type="ARBA" id="ARBA00022579"/>
    </source>
</evidence>
<proteinExistence type="predicted"/>
<dbReference type="EMBL" id="JBIENY010000229">
    <property type="protein sequence ID" value="MFG6296787.1"/>
    <property type="molecule type" value="Genomic_DNA"/>
</dbReference>
<dbReference type="GeneID" id="90945389"/>
<gene>
    <name evidence="4" type="ORF">ACGU38_15675</name>
    <name evidence="5" type="ORF">P7W03_25155</name>
</gene>
<keyword evidence="3" id="KW-0732">Signal</keyword>
<reference evidence="4 7" key="2">
    <citation type="submission" date="2024-10" db="EMBL/GenBank/DDBJ databases">
        <title>Draft genome assembly of a novel steroid transforming actinomycete isolated from African clawed frog Xenopus laevis.</title>
        <authorList>
            <person name="Bragin E."/>
            <person name="Kollerov V."/>
            <person name="Donova M.V."/>
        </authorList>
    </citation>
    <scope>NUCLEOTIDE SEQUENCE [LARGE SCALE GENOMIC DNA]</scope>
    <source>
        <strain evidence="4 7">MTOC-St3</strain>
    </source>
</reference>
<dbReference type="Proteomes" id="UP001231701">
    <property type="component" value="Chromosome"/>
</dbReference>
<keyword evidence="2" id="KW-1015">Disulfide bond</keyword>
<dbReference type="EMBL" id="CP121271">
    <property type="protein sequence ID" value="WMC88677.1"/>
    <property type="molecule type" value="Genomic_DNA"/>
</dbReference>
<feature type="signal peptide" evidence="3">
    <location>
        <begin position="1"/>
        <end position="25"/>
    </location>
</feature>
<dbReference type="GO" id="GO:0015066">
    <property type="term" value="F:alpha-amylase inhibitor activity"/>
    <property type="evidence" value="ECO:0007669"/>
    <property type="project" value="UniProtKB-KW"/>
</dbReference>
<accession>A0AAX3ZN67</accession>
<evidence type="ECO:0000313" key="5">
    <source>
        <dbReference type="EMBL" id="WMC88677.1"/>
    </source>
</evidence>